<protein>
    <submittedName>
        <fullName evidence="2">Uncharacterized protein</fullName>
    </submittedName>
</protein>
<organism evidence="2 3">
    <name type="scientific">Stephania cephalantha</name>
    <dbReference type="NCBI Taxonomy" id="152367"/>
    <lineage>
        <taxon>Eukaryota</taxon>
        <taxon>Viridiplantae</taxon>
        <taxon>Streptophyta</taxon>
        <taxon>Embryophyta</taxon>
        <taxon>Tracheophyta</taxon>
        <taxon>Spermatophyta</taxon>
        <taxon>Magnoliopsida</taxon>
        <taxon>Ranunculales</taxon>
        <taxon>Menispermaceae</taxon>
        <taxon>Menispermoideae</taxon>
        <taxon>Cissampelideae</taxon>
        <taxon>Stephania</taxon>
    </lineage>
</organism>
<dbReference type="EMBL" id="JBBNAG010000003">
    <property type="protein sequence ID" value="KAK9147804.1"/>
    <property type="molecule type" value="Genomic_DNA"/>
</dbReference>
<proteinExistence type="predicted"/>
<evidence type="ECO:0000313" key="2">
    <source>
        <dbReference type="EMBL" id="KAK9147804.1"/>
    </source>
</evidence>
<comment type="caution">
    <text evidence="2">The sequence shown here is derived from an EMBL/GenBank/DDBJ whole genome shotgun (WGS) entry which is preliminary data.</text>
</comment>
<feature type="compositionally biased region" description="Polar residues" evidence="1">
    <location>
        <begin position="85"/>
        <end position="94"/>
    </location>
</feature>
<gene>
    <name evidence="2" type="ORF">Scep_006561</name>
</gene>
<dbReference type="Proteomes" id="UP001419268">
    <property type="component" value="Unassembled WGS sequence"/>
</dbReference>
<evidence type="ECO:0000256" key="1">
    <source>
        <dbReference type="SAM" id="MobiDB-lite"/>
    </source>
</evidence>
<feature type="region of interest" description="Disordered" evidence="1">
    <location>
        <begin position="27"/>
        <end position="94"/>
    </location>
</feature>
<keyword evidence="3" id="KW-1185">Reference proteome</keyword>
<dbReference type="AlphaFoldDB" id="A0AAP0PMC4"/>
<sequence length="94" mass="9639">MSLNLTCFNNNIIHHGEVTRRTTATAYGATNSGDGLGGDGLGKRRKRATGKGFGGSNLRQTATAEPTEAPIVATTNSLGFGDGRATSSPNRSDG</sequence>
<name>A0AAP0PMC4_9MAGN</name>
<evidence type="ECO:0000313" key="3">
    <source>
        <dbReference type="Proteomes" id="UP001419268"/>
    </source>
</evidence>
<reference evidence="2 3" key="1">
    <citation type="submission" date="2024-01" db="EMBL/GenBank/DDBJ databases">
        <title>Genome assemblies of Stephania.</title>
        <authorList>
            <person name="Yang L."/>
        </authorList>
    </citation>
    <scope>NUCLEOTIDE SEQUENCE [LARGE SCALE GENOMIC DNA]</scope>
    <source>
        <strain evidence="2">JXDWG</strain>
        <tissue evidence="2">Leaf</tissue>
    </source>
</reference>
<accession>A0AAP0PMC4</accession>